<dbReference type="Pfam" id="PF02780">
    <property type="entry name" value="Transketolase_C"/>
    <property type="match status" value="1"/>
</dbReference>
<dbReference type="InterPro" id="IPR033248">
    <property type="entry name" value="Transketolase_C"/>
</dbReference>
<dbReference type="Gene3D" id="3.40.50.970">
    <property type="match status" value="1"/>
</dbReference>
<evidence type="ECO:0000313" key="5">
    <source>
        <dbReference type="EMBL" id="GGR36443.1"/>
    </source>
</evidence>
<dbReference type="Gene3D" id="3.40.50.920">
    <property type="match status" value="1"/>
</dbReference>
<dbReference type="GO" id="GO:0000287">
    <property type="term" value="F:magnesium ion binding"/>
    <property type="evidence" value="ECO:0007669"/>
    <property type="project" value="UniProtKB-ARBA"/>
</dbReference>
<dbReference type="GO" id="GO:0016491">
    <property type="term" value="F:oxidoreductase activity"/>
    <property type="evidence" value="ECO:0007669"/>
    <property type="project" value="UniProtKB-KW"/>
</dbReference>
<name>A0A918FGK8_9ACTN</name>
<dbReference type="SUPFAM" id="SSF52518">
    <property type="entry name" value="Thiamin diphosphate-binding fold (THDP-binding)"/>
    <property type="match status" value="1"/>
</dbReference>
<keyword evidence="3" id="KW-0786">Thiamine pyrophosphate</keyword>
<dbReference type="InterPro" id="IPR029061">
    <property type="entry name" value="THDP-binding"/>
</dbReference>
<dbReference type="FunFam" id="3.40.50.970:FF:000001">
    <property type="entry name" value="Pyruvate dehydrogenase E1 beta subunit"/>
    <property type="match status" value="1"/>
</dbReference>
<gene>
    <name evidence="5" type="primary">acoB</name>
    <name evidence="5" type="ORF">GCM10010251_61010</name>
</gene>
<keyword evidence="6" id="KW-1185">Reference proteome</keyword>
<evidence type="ECO:0000256" key="3">
    <source>
        <dbReference type="ARBA" id="ARBA00023052"/>
    </source>
</evidence>
<dbReference type="EMBL" id="BMSX01000016">
    <property type="protein sequence ID" value="GGR36443.1"/>
    <property type="molecule type" value="Genomic_DNA"/>
</dbReference>
<dbReference type="InterPro" id="IPR009014">
    <property type="entry name" value="Transketo_C/PFOR_II"/>
</dbReference>
<dbReference type="InterPro" id="IPR005475">
    <property type="entry name" value="Transketolase-like_Pyr-bd"/>
</dbReference>
<sequence>MTPMTSVTEAPAAAPDRTARKLTYVKAFNEGLAQAMREDENVFVAGEDVAGYGGVFRMFDNLLDEFGPRRMIDTPISEAALVGLGVGAAARGLRPVVDLMFMDFIGVCLDQIVNQAAKMKYMFGGAVSVPLTITTASGAGLGAAAQHSQSLEAWLAHVPGLKVVMPCDAYTAKGLTVSAIRDDNPVVVMLNKVLLGSTSEVPEEIYGIPLGRAHTARHGSDVTVVALGRMVGEALAAADELAGEGVEIEVIDPRTVQPLDTETLVASVRRTNRVLVVHEAVTFGGLGAEIAAHIQDEAFDHLDAPVLRIGAPFSPVPFSPVLEKAYVPDRARIAEGCRRLLERS</sequence>
<keyword evidence="2" id="KW-0560">Oxidoreductase</keyword>
<organism evidence="5 6">
    <name type="scientific">Streptomyces aurantiogriseus</name>
    <dbReference type="NCBI Taxonomy" id="66870"/>
    <lineage>
        <taxon>Bacteria</taxon>
        <taxon>Bacillati</taxon>
        <taxon>Actinomycetota</taxon>
        <taxon>Actinomycetes</taxon>
        <taxon>Kitasatosporales</taxon>
        <taxon>Streptomycetaceae</taxon>
        <taxon>Streptomyces</taxon>
    </lineage>
</organism>
<dbReference type="AlphaFoldDB" id="A0A918FGK8"/>
<reference evidence="5" key="2">
    <citation type="submission" date="2020-09" db="EMBL/GenBank/DDBJ databases">
        <authorList>
            <person name="Sun Q."/>
            <person name="Ohkuma M."/>
        </authorList>
    </citation>
    <scope>NUCLEOTIDE SEQUENCE</scope>
    <source>
        <strain evidence="5">JCM 4346</strain>
    </source>
</reference>
<dbReference type="PANTHER" id="PTHR43257:SF2">
    <property type="entry name" value="PYRUVATE DEHYDROGENASE E1 COMPONENT SUBUNIT BETA"/>
    <property type="match status" value="1"/>
</dbReference>
<dbReference type="NCBIfam" id="NF006667">
    <property type="entry name" value="PRK09212.1"/>
    <property type="match status" value="1"/>
</dbReference>
<dbReference type="SMART" id="SM00861">
    <property type="entry name" value="Transket_pyr"/>
    <property type="match status" value="1"/>
</dbReference>
<dbReference type="SUPFAM" id="SSF52922">
    <property type="entry name" value="TK C-terminal domain-like"/>
    <property type="match status" value="1"/>
</dbReference>
<dbReference type="Pfam" id="PF02779">
    <property type="entry name" value="Transket_pyr"/>
    <property type="match status" value="1"/>
</dbReference>
<evidence type="ECO:0000256" key="1">
    <source>
        <dbReference type="ARBA" id="ARBA00001964"/>
    </source>
</evidence>
<feature type="domain" description="Transketolase-like pyrimidine-binding" evidence="4">
    <location>
        <begin position="22"/>
        <end position="197"/>
    </location>
</feature>
<proteinExistence type="predicted"/>
<accession>A0A918FGK8</accession>
<reference evidence="5" key="1">
    <citation type="journal article" date="2014" name="Int. J. Syst. Evol. Microbiol.">
        <title>Complete genome sequence of Corynebacterium casei LMG S-19264T (=DSM 44701T), isolated from a smear-ripened cheese.</title>
        <authorList>
            <consortium name="US DOE Joint Genome Institute (JGI-PGF)"/>
            <person name="Walter F."/>
            <person name="Albersmeier A."/>
            <person name="Kalinowski J."/>
            <person name="Ruckert C."/>
        </authorList>
    </citation>
    <scope>NUCLEOTIDE SEQUENCE</scope>
    <source>
        <strain evidence="5">JCM 4346</strain>
    </source>
</reference>
<comment type="caution">
    <text evidence="5">The sequence shown here is derived from an EMBL/GenBank/DDBJ whole genome shotgun (WGS) entry which is preliminary data.</text>
</comment>
<dbReference type="Proteomes" id="UP000658320">
    <property type="component" value="Unassembled WGS sequence"/>
</dbReference>
<evidence type="ECO:0000256" key="2">
    <source>
        <dbReference type="ARBA" id="ARBA00023002"/>
    </source>
</evidence>
<dbReference type="CDD" id="cd07036">
    <property type="entry name" value="TPP_PYR_E1-PDHc-beta_like"/>
    <property type="match status" value="1"/>
</dbReference>
<dbReference type="PANTHER" id="PTHR43257">
    <property type="entry name" value="PYRUVATE DEHYDROGENASE E1 COMPONENT BETA SUBUNIT"/>
    <property type="match status" value="1"/>
</dbReference>
<protein>
    <submittedName>
        <fullName evidence="5">TPP-dependent acetoin dehydrogenase complex, E1 protein subunit beta</fullName>
    </submittedName>
</protein>
<evidence type="ECO:0000313" key="6">
    <source>
        <dbReference type="Proteomes" id="UP000658320"/>
    </source>
</evidence>
<evidence type="ECO:0000259" key="4">
    <source>
        <dbReference type="SMART" id="SM00861"/>
    </source>
</evidence>
<comment type="cofactor">
    <cofactor evidence="1">
        <name>thiamine diphosphate</name>
        <dbReference type="ChEBI" id="CHEBI:58937"/>
    </cofactor>
</comment>
<dbReference type="FunFam" id="3.40.50.920:FF:000001">
    <property type="entry name" value="Pyruvate dehydrogenase E1 beta subunit"/>
    <property type="match status" value="1"/>
</dbReference>